<sequence>MIPAFPQIRVPHGAERSARRPGGAPTGARFLIRSPARRRVDIGTGRSSDAIPLSPGKVDETSGGAVTRRIGRLRTVLTVFTACAALAGAALAGAVPASGAEGAADAEGATQLAPGVEYTELDIPAAQGVTHAHVLSVDLRNPHVRVDLLYPGAVASRAPVSQLADTRGAVAAVNGDFFNITETQHPGVETTGASVGPAIASGHQLKAAVPNGQRFGPALPPGTTTEDVLGVGVDRRARLDSVALEGSVHSPEGRWPLGGLNQYALPEGSIGAFTSDWGSVSRVRATCGTDTNRAAPCSTDTYEVTVERGRVVSAANTPGNGPIAPGTTVLVGREAGAQQLRKLPVGEPVAVQHRLVAEATRIPYRFAVGGYPMLVDGSPLPGLNNTTSATRTAVGISHSGRRLLLLALDGAPEFRTGLTIAEITETMRRLGSEDAFSLDGGGSTTMVARQPGADAVSVLNHPSGGAERPVPNGIGVFSRP</sequence>
<dbReference type="InterPro" id="IPR018711">
    <property type="entry name" value="NAGPA"/>
</dbReference>
<reference evidence="3 4" key="1">
    <citation type="submission" date="2018-02" db="EMBL/GenBank/DDBJ databases">
        <title>Complete genome sequence of Streptomyces dengpaensis, the producer of angucyclines.</title>
        <authorList>
            <person name="Yumei L."/>
        </authorList>
    </citation>
    <scope>NUCLEOTIDE SEQUENCE [LARGE SCALE GENOMIC DNA]</scope>
    <source>
        <strain evidence="3 4">XZHG99</strain>
    </source>
</reference>
<gene>
    <name evidence="3" type="ORF">C4B68_35560</name>
</gene>
<feature type="region of interest" description="Disordered" evidence="1">
    <location>
        <begin position="41"/>
        <end position="63"/>
    </location>
</feature>
<evidence type="ECO:0000313" key="3">
    <source>
        <dbReference type="EMBL" id="AVH60230.1"/>
    </source>
</evidence>
<accession>A0ABM6SZV2</accession>
<name>A0ABM6SZV2_9ACTN</name>
<evidence type="ECO:0000256" key="1">
    <source>
        <dbReference type="SAM" id="MobiDB-lite"/>
    </source>
</evidence>
<keyword evidence="4" id="KW-1185">Reference proteome</keyword>
<evidence type="ECO:0000313" key="4">
    <source>
        <dbReference type="Proteomes" id="UP000238413"/>
    </source>
</evidence>
<protein>
    <recommendedName>
        <fullName evidence="2">Phosphodiester glycosidase domain-containing protein</fullName>
    </recommendedName>
</protein>
<feature type="domain" description="Phosphodiester glycosidase" evidence="2">
    <location>
        <begin position="302"/>
        <end position="477"/>
    </location>
</feature>
<dbReference type="EMBL" id="CP026652">
    <property type="protein sequence ID" value="AVH60230.1"/>
    <property type="molecule type" value="Genomic_DNA"/>
</dbReference>
<evidence type="ECO:0000259" key="2">
    <source>
        <dbReference type="Pfam" id="PF09992"/>
    </source>
</evidence>
<dbReference type="PANTHER" id="PTHR40446">
    <property type="entry name" value="N-ACETYLGLUCOSAMINE-1-PHOSPHODIESTER ALPHA-N-ACETYLGLUCOSAMINIDASE"/>
    <property type="match status" value="1"/>
</dbReference>
<proteinExistence type="predicted"/>
<dbReference type="PANTHER" id="PTHR40446:SF2">
    <property type="entry name" value="N-ACETYLGLUCOSAMINE-1-PHOSPHODIESTER ALPHA-N-ACETYLGLUCOSAMINIDASE"/>
    <property type="match status" value="1"/>
</dbReference>
<dbReference type="Pfam" id="PF09992">
    <property type="entry name" value="NAGPA"/>
    <property type="match status" value="1"/>
</dbReference>
<feature type="region of interest" description="Disordered" evidence="1">
    <location>
        <begin position="461"/>
        <end position="480"/>
    </location>
</feature>
<organism evidence="3 4">
    <name type="scientific">Streptomyces dengpaensis</name>
    <dbReference type="NCBI Taxonomy" id="2049881"/>
    <lineage>
        <taxon>Bacteria</taxon>
        <taxon>Bacillati</taxon>
        <taxon>Actinomycetota</taxon>
        <taxon>Actinomycetes</taxon>
        <taxon>Kitasatosporales</taxon>
        <taxon>Streptomycetaceae</taxon>
        <taxon>Streptomyces</taxon>
    </lineage>
</organism>
<feature type="region of interest" description="Disordered" evidence="1">
    <location>
        <begin position="1"/>
        <end position="28"/>
    </location>
</feature>
<dbReference type="Proteomes" id="UP000238413">
    <property type="component" value="Chromosome"/>
</dbReference>